<protein>
    <recommendedName>
        <fullName evidence="3">Gfo/Idh/MocA-like oxidoreductase C-terminal domain-containing protein</fullName>
    </recommendedName>
</protein>
<dbReference type="Gene3D" id="3.40.50.720">
    <property type="entry name" value="NAD(P)-binding Rossmann-like Domain"/>
    <property type="match status" value="1"/>
</dbReference>
<dbReference type="OrthoDB" id="6417021at2759"/>
<sequence>MPTVEPPTWTEYYRKLARALSGEGDLPASGAEAREIIRLIELAQESSKLGKTVDV</sequence>
<dbReference type="Proteomes" id="UP000248423">
    <property type="component" value="Unassembled WGS sequence"/>
</dbReference>
<evidence type="ECO:0000313" key="1">
    <source>
        <dbReference type="EMBL" id="PYI09899.1"/>
    </source>
</evidence>
<evidence type="ECO:0000313" key="2">
    <source>
        <dbReference type="Proteomes" id="UP000248423"/>
    </source>
</evidence>
<reference evidence="1 2" key="1">
    <citation type="submission" date="2018-02" db="EMBL/GenBank/DDBJ databases">
        <title>The genomes of Aspergillus section Nigri reveals drivers in fungal speciation.</title>
        <authorList>
            <consortium name="DOE Joint Genome Institute"/>
            <person name="Vesth T.C."/>
            <person name="Nybo J."/>
            <person name="Theobald S."/>
            <person name="Brandl J."/>
            <person name="Frisvad J.C."/>
            <person name="Nielsen K.F."/>
            <person name="Lyhne E.K."/>
            <person name="Kogle M.E."/>
            <person name="Kuo A."/>
            <person name="Riley R."/>
            <person name="Clum A."/>
            <person name="Nolan M."/>
            <person name="Lipzen A."/>
            <person name="Salamov A."/>
            <person name="Henrissat B."/>
            <person name="Wiebenga A."/>
            <person name="De vries R.P."/>
            <person name="Grigoriev I.V."/>
            <person name="Mortensen U.H."/>
            <person name="Andersen M.R."/>
            <person name="Baker S.E."/>
        </authorList>
    </citation>
    <scope>NUCLEOTIDE SEQUENCE [LARGE SCALE GENOMIC DNA]</scope>
    <source>
        <strain evidence="1 2">CBS 121057</strain>
    </source>
</reference>
<dbReference type="EMBL" id="KZ826324">
    <property type="protein sequence ID" value="PYI09899.1"/>
    <property type="molecule type" value="Genomic_DNA"/>
</dbReference>
<proteinExistence type="predicted"/>
<gene>
    <name evidence="1" type="ORF">BO78DRAFT_394425</name>
</gene>
<accession>A0A319F365</accession>
<dbReference type="VEuPathDB" id="FungiDB:BO78DRAFT_394425"/>
<evidence type="ECO:0008006" key="3">
    <source>
        <dbReference type="Google" id="ProtNLM"/>
    </source>
</evidence>
<keyword evidence="2" id="KW-1185">Reference proteome</keyword>
<name>A0A319F365_ASPSB</name>
<organism evidence="1 2">
    <name type="scientific">Aspergillus sclerotiicarbonarius (strain CBS 121057 / IBT 28362)</name>
    <dbReference type="NCBI Taxonomy" id="1448318"/>
    <lineage>
        <taxon>Eukaryota</taxon>
        <taxon>Fungi</taxon>
        <taxon>Dikarya</taxon>
        <taxon>Ascomycota</taxon>
        <taxon>Pezizomycotina</taxon>
        <taxon>Eurotiomycetes</taxon>
        <taxon>Eurotiomycetidae</taxon>
        <taxon>Eurotiales</taxon>
        <taxon>Aspergillaceae</taxon>
        <taxon>Aspergillus</taxon>
        <taxon>Aspergillus subgen. Circumdati</taxon>
    </lineage>
</organism>
<dbReference type="STRING" id="1448318.A0A319F365"/>
<dbReference type="Gene3D" id="3.30.360.10">
    <property type="entry name" value="Dihydrodipicolinate Reductase, domain 2"/>
    <property type="match status" value="1"/>
</dbReference>
<dbReference type="AlphaFoldDB" id="A0A319F365"/>